<evidence type="ECO:0000313" key="2">
    <source>
        <dbReference type="EMBL" id="TWG10559.1"/>
    </source>
</evidence>
<dbReference type="Proteomes" id="UP000320239">
    <property type="component" value="Unassembled WGS sequence"/>
</dbReference>
<dbReference type="CDD" id="cd00077">
    <property type="entry name" value="HDc"/>
    <property type="match status" value="1"/>
</dbReference>
<dbReference type="EMBL" id="VIWY01000007">
    <property type="protein sequence ID" value="TWG10559.1"/>
    <property type="molecule type" value="Genomic_DNA"/>
</dbReference>
<proteinExistence type="predicted"/>
<accession>A0A561VG24</accession>
<feature type="domain" description="HD/PDEase" evidence="1">
    <location>
        <begin position="21"/>
        <end position="160"/>
    </location>
</feature>
<organism evidence="2 3">
    <name type="scientific">Actinoplanes teichomyceticus</name>
    <dbReference type="NCBI Taxonomy" id="1867"/>
    <lineage>
        <taxon>Bacteria</taxon>
        <taxon>Bacillati</taxon>
        <taxon>Actinomycetota</taxon>
        <taxon>Actinomycetes</taxon>
        <taxon>Micromonosporales</taxon>
        <taxon>Micromonosporaceae</taxon>
        <taxon>Actinoplanes</taxon>
    </lineage>
</organism>
<dbReference type="InterPro" id="IPR003607">
    <property type="entry name" value="HD/PDEase_dom"/>
</dbReference>
<sequence length="208" mass="22199">MLLLPGTELATAALALVGDAECAAVANHSVRSYLFARLLADHLQAVPGGDYDPELLFLACVLHDIGLSEHGNRHQRFEVDGADVAAEFLTARGLPAAEVDAVWEAIALHTSPGIAERRGLLCQLVRRGVGVDIGFDAGFVAEADADRIHAAYPRLEMTRSLVDVIVGQARERPEKAPAYSLAWQMLRERGAGHVTALEAAATGSRWGS</sequence>
<dbReference type="InterPro" id="IPR006674">
    <property type="entry name" value="HD_domain"/>
</dbReference>
<evidence type="ECO:0000259" key="1">
    <source>
        <dbReference type="SMART" id="SM00471"/>
    </source>
</evidence>
<reference evidence="2 3" key="1">
    <citation type="submission" date="2019-06" db="EMBL/GenBank/DDBJ databases">
        <title>Sequencing the genomes of 1000 actinobacteria strains.</title>
        <authorList>
            <person name="Klenk H.-P."/>
        </authorList>
    </citation>
    <scope>NUCLEOTIDE SEQUENCE [LARGE SCALE GENOMIC DNA]</scope>
    <source>
        <strain evidence="2 3">DSM 43866</strain>
    </source>
</reference>
<dbReference type="AlphaFoldDB" id="A0A561VG24"/>
<keyword evidence="3" id="KW-1185">Reference proteome</keyword>
<dbReference type="SMART" id="SM00471">
    <property type="entry name" value="HDc"/>
    <property type="match status" value="1"/>
</dbReference>
<dbReference type="Pfam" id="PF01966">
    <property type="entry name" value="HD"/>
    <property type="match status" value="1"/>
</dbReference>
<name>A0A561VG24_ACTTI</name>
<dbReference type="PANTHER" id="PTHR35569">
    <property type="entry name" value="CYANAMIDE HYDRATASE DDI2-RELATED"/>
    <property type="match status" value="1"/>
</dbReference>
<protein>
    <submittedName>
        <fullName evidence="2">HD domain-containing protein</fullName>
    </submittedName>
</protein>
<dbReference type="SUPFAM" id="SSF109604">
    <property type="entry name" value="HD-domain/PDEase-like"/>
    <property type="match status" value="1"/>
</dbReference>
<dbReference type="Gene3D" id="1.10.3210.10">
    <property type="entry name" value="Hypothetical protein af1432"/>
    <property type="match status" value="1"/>
</dbReference>
<evidence type="ECO:0000313" key="3">
    <source>
        <dbReference type="Proteomes" id="UP000320239"/>
    </source>
</evidence>
<dbReference type="PANTHER" id="PTHR35569:SF1">
    <property type="entry name" value="CYANAMIDE HYDRATASE DDI2-RELATED"/>
    <property type="match status" value="1"/>
</dbReference>
<comment type="caution">
    <text evidence="2">The sequence shown here is derived from an EMBL/GenBank/DDBJ whole genome shotgun (WGS) entry which is preliminary data.</text>
</comment>
<gene>
    <name evidence="2" type="ORF">FHX34_10749</name>
</gene>